<keyword evidence="2" id="KW-1185">Reference proteome</keyword>
<sequence>MIEDPRLEGASHTEARKHFHGARAMGDVAAGLDLELTILVDENIIKSFLANGAQPSSGTSPPYLVAVDVTEPLSGGTSKGYPGFFRASMDALLSELYTKLCMGLPAKELWAMLGDGRVLWIGDDE</sequence>
<evidence type="ECO:0000313" key="1">
    <source>
        <dbReference type="EMBL" id="KAK7940775.1"/>
    </source>
</evidence>
<gene>
    <name evidence="1" type="ORF">PG986_013162</name>
</gene>
<accession>A0ABR1PVU2</accession>
<comment type="caution">
    <text evidence="1">The sequence shown here is derived from an EMBL/GenBank/DDBJ whole genome shotgun (WGS) entry which is preliminary data.</text>
</comment>
<organism evidence="1 2">
    <name type="scientific">Apiospora aurea</name>
    <dbReference type="NCBI Taxonomy" id="335848"/>
    <lineage>
        <taxon>Eukaryota</taxon>
        <taxon>Fungi</taxon>
        <taxon>Dikarya</taxon>
        <taxon>Ascomycota</taxon>
        <taxon>Pezizomycotina</taxon>
        <taxon>Sordariomycetes</taxon>
        <taxon>Xylariomycetidae</taxon>
        <taxon>Amphisphaeriales</taxon>
        <taxon>Apiosporaceae</taxon>
        <taxon>Apiospora</taxon>
    </lineage>
</organism>
<evidence type="ECO:0000313" key="2">
    <source>
        <dbReference type="Proteomes" id="UP001391051"/>
    </source>
</evidence>
<dbReference type="GeneID" id="92082446"/>
<protein>
    <submittedName>
        <fullName evidence="1">Uncharacterized protein</fullName>
    </submittedName>
</protein>
<proteinExistence type="predicted"/>
<reference evidence="1 2" key="1">
    <citation type="submission" date="2023-01" db="EMBL/GenBank/DDBJ databases">
        <title>Analysis of 21 Apiospora genomes using comparative genomics revels a genus with tremendous synthesis potential of carbohydrate active enzymes and secondary metabolites.</title>
        <authorList>
            <person name="Sorensen T."/>
        </authorList>
    </citation>
    <scope>NUCLEOTIDE SEQUENCE [LARGE SCALE GENOMIC DNA]</scope>
    <source>
        <strain evidence="1 2">CBS 24483</strain>
    </source>
</reference>
<dbReference type="RefSeq" id="XP_066693527.1">
    <property type="nucleotide sequence ID" value="XM_066849384.1"/>
</dbReference>
<dbReference type="Proteomes" id="UP001391051">
    <property type="component" value="Unassembled WGS sequence"/>
</dbReference>
<dbReference type="EMBL" id="JAQQWE010000009">
    <property type="protein sequence ID" value="KAK7940775.1"/>
    <property type="molecule type" value="Genomic_DNA"/>
</dbReference>
<name>A0ABR1PVU2_9PEZI</name>